<name>A0A0B2PVC1_GLYSO</name>
<evidence type="ECO:0000313" key="2">
    <source>
        <dbReference type="EMBL" id="KHN13110.1"/>
    </source>
</evidence>
<sequence length="146" mass="16793">MLDFILNLTIPKHLPHPRSRGSAPFLRPFLPRLLHACPYTHPQRPPVLEPHPRRRPPLPFLRRNPPPTGPEPGRIEEKRRSNLVLPHTRTSRCPRSLVPTRGRGECVQAPWSLIILRRRLRFGVVKYGNVSWIGEALRAGCVPRDT</sequence>
<dbReference type="Proteomes" id="UP000053555">
    <property type="component" value="Unassembled WGS sequence"/>
</dbReference>
<feature type="region of interest" description="Disordered" evidence="1">
    <location>
        <begin position="41"/>
        <end position="84"/>
    </location>
</feature>
<organism evidence="2">
    <name type="scientific">Glycine soja</name>
    <name type="common">Wild soybean</name>
    <dbReference type="NCBI Taxonomy" id="3848"/>
    <lineage>
        <taxon>Eukaryota</taxon>
        <taxon>Viridiplantae</taxon>
        <taxon>Streptophyta</taxon>
        <taxon>Embryophyta</taxon>
        <taxon>Tracheophyta</taxon>
        <taxon>Spermatophyta</taxon>
        <taxon>Magnoliopsida</taxon>
        <taxon>eudicotyledons</taxon>
        <taxon>Gunneridae</taxon>
        <taxon>Pentapetalae</taxon>
        <taxon>rosids</taxon>
        <taxon>fabids</taxon>
        <taxon>Fabales</taxon>
        <taxon>Fabaceae</taxon>
        <taxon>Papilionoideae</taxon>
        <taxon>50 kb inversion clade</taxon>
        <taxon>NPAAA clade</taxon>
        <taxon>indigoferoid/millettioid clade</taxon>
        <taxon>Phaseoleae</taxon>
        <taxon>Glycine</taxon>
        <taxon>Glycine subgen. Soja</taxon>
    </lineage>
</organism>
<proteinExistence type="predicted"/>
<gene>
    <name evidence="2" type="ORF">glysoja_037552</name>
</gene>
<dbReference type="AlphaFoldDB" id="A0A0B2PVC1"/>
<dbReference type="EMBL" id="KN662797">
    <property type="protein sequence ID" value="KHN13110.1"/>
    <property type="molecule type" value="Genomic_DNA"/>
</dbReference>
<protein>
    <submittedName>
        <fullName evidence="2">Uncharacterized protein</fullName>
    </submittedName>
</protein>
<evidence type="ECO:0000256" key="1">
    <source>
        <dbReference type="SAM" id="MobiDB-lite"/>
    </source>
</evidence>
<reference evidence="2" key="1">
    <citation type="submission" date="2014-07" db="EMBL/GenBank/DDBJ databases">
        <title>Identification of a novel salt tolerance gene in wild soybean by whole-genome sequencing.</title>
        <authorList>
            <person name="Lam H.-M."/>
            <person name="Qi X."/>
            <person name="Li M.-W."/>
            <person name="Liu X."/>
            <person name="Xie M."/>
            <person name="Ni M."/>
            <person name="Xu X."/>
        </authorList>
    </citation>
    <scope>NUCLEOTIDE SEQUENCE [LARGE SCALE GENOMIC DNA]</scope>
    <source>
        <tissue evidence="2">Root</tissue>
    </source>
</reference>
<accession>A0A0B2PVC1</accession>